<dbReference type="InterPro" id="IPR024119">
    <property type="entry name" value="TF_DEAF-1"/>
</dbReference>
<keyword evidence="6" id="KW-0732">Signal</keyword>
<dbReference type="EMBL" id="CDMZ01005867">
    <property type="protein sequence ID" value="CEM55348.1"/>
    <property type="molecule type" value="Genomic_DNA"/>
</dbReference>
<feature type="chain" id="PRO_5005192523" description="MYND-type domain-containing protein" evidence="6">
    <location>
        <begin position="29"/>
        <end position="600"/>
    </location>
</feature>
<reference evidence="8" key="1">
    <citation type="submission" date="2014-11" db="EMBL/GenBank/DDBJ databases">
        <authorList>
            <person name="Otto D Thomas"/>
            <person name="Naeem Raeece"/>
        </authorList>
    </citation>
    <scope>NUCLEOTIDE SEQUENCE</scope>
</reference>
<dbReference type="PANTHER" id="PTHR10237">
    <property type="entry name" value="DEFORMED EPIDERMAL AUTOREGULATORY FACTOR 1 HOMOLOG SUPPRESSIN"/>
    <property type="match status" value="1"/>
</dbReference>
<proteinExistence type="predicted"/>
<feature type="region of interest" description="Disordered" evidence="5">
    <location>
        <begin position="136"/>
        <end position="162"/>
    </location>
</feature>
<dbReference type="InterPro" id="IPR024047">
    <property type="entry name" value="MM3350-like_sf"/>
</dbReference>
<dbReference type="PANTHER" id="PTHR10237:SF14">
    <property type="entry name" value="MYND-TYPE DOMAIN-CONTAINING PROTEIN"/>
    <property type="match status" value="1"/>
</dbReference>
<feature type="domain" description="MYND-type" evidence="7">
    <location>
        <begin position="558"/>
        <end position="596"/>
    </location>
</feature>
<dbReference type="PROSITE" id="PS01360">
    <property type="entry name" value="ZF_MYND_1"/>
    <property type="match status" value="1"/>
</dbReference>
<dbReference type="GO" id="GO:0005634">
    <property type="term" value="C:nucleus"/>
    <property type="evidence" value="ECO:0007669"/>
    <property type="project" value="TreeGrafter"/>
</dbReference>
<evidence type="ECO:0000259" key="7">
    <source>
        <dbReference type="PROSITE" id="PS50865"/>
    </source>
</evidence>
<dbReference type="SUPFAM" id="SSF144232">
    <property type="entry name" value="HIT/MYND zinc finger-like"/>
    <property type="match status" value="1"/>
</dbReference>
<name>A0A0G4IDL1_9ALVE</name>
<evidence type="ECO:0000256" key="6">
    <source>
        <dbReference type="SAM" id="SignalP"/>
    </source>
</evidence>
<organism evidence="8">
    <name type="scientific">Chromera velia CCMP2878</name>
    <dbReference type="NCBI Taxonomy" id="1169474"/>
    <lineage>
        <taxon>Eukaryota</taxon>
        <taxon>Sar</taxon>
        <taxon>Alveolata</taxon>
        <taxon>Colpodellida</taxon>
        <taxon>Chromeraceae</taxon>
        <taxon>Chromera</taxon>
    </lineage>
</organism>
<dbReference type="InterPro" id="IPR002893">
    <property type="entry name" value="Znf_MYND"/>
</dbReference>
<protein>
    <recommendedName>
        <fullName evidence="7">MYND-type domain-containing protein</fullName>
    </recommendedName>
</protein>
<keyword evidence="3" id="KW-0862">Zinc</keyword>
<feature type="compositionally biased region" description="Low complexity" evidence="5">
    <location>
        <begin position="500"/>
        <end position="516"/>
    </location>
</feature>
<sequence length="600" mass="65538">MISLTLIITALVLLGSFVASYFHRKAEAEKSKKLNDEAGAELMGILKQHDEDMAHELEELDDSSEKHEDFAHITERVLETIPSRESMRPQVQISGLLDGLLHESIIQKIGDRHTNVVRLGDARPWMPTFQKQPKIAVPEGFGGNNSSFDPDEPLTESDEEDAGDCSKFYSLGAAGMKEAAVNRAKARAQEEVAQEREKLPQQVLQAFWRGLRERREKLKYMTPEKVCGLELEFQFIGGKRPAIVRRVLVGSVMTMNVLAVVVSSAFGWSAVDEGYLWRCGRWAYPHGKRPPARWDLGFTSSQARDMPLAVEKGSPVRGGRFVIEDSLIAVRDFFQNPGEYLWFLRGISRGWRIKVTLVRAMPMPKDKMGGVAIGQGQGAAPPVSFIGRGNESYFRAIDELRARKSGKEVVVVDDEENEGAVEMAQEIWDKLKLPAEFDENAFDNQAALALLRENMAALQARNQQRQVAMAKAKMMQQQQQQQQQQAVQAGGEGQGPSPPEAAAVAAAMAAARMPSPQASPGPAPLSAAAASSAPSGAGRSNSTGSVGGAGGEGSMVQCNKCGKALSAPKRCTRCQKVAYCGKDCQSADWKIHKKTCKAKA</sequence>
<dbReference type="GO" id="GO:0000981">
    <property type="term" value="F:DNA-binding transcription factor activity, RNA polymerase II-specific"/>
    <property type="evidence" value="ECO:0007669"/>
    <property type="project" value="TreeGrafter"/>
</dbReference>
<evidence type="ECO:0000256" key="1">
    <source>
        <dbReference type="ARBA" id="ARBA00022723"/>
    </source>
</evidence>
<feature type="region of interest" description="Disordered" evidence="5">
    <location>
        <begin position="469"/>
        <end position="549"/>
    </location>
</feature>
<dbReference type="PROSITE" id="PS50865">
    <property type="entry name" value="ZF_MYND_2"/>
    <property type="match status" value="1"/>
</dbReference>
<dbReference type="Gene3D" id="3.10.290.30">
    <property type="entry name" value="MM3350-like"/>
    <property type="match status" value="1"/>
</dbReference>
<dbReference type="GO" id="GO:0008270">
    <property type="term" value="F:zinc ion binding"/>
    <property type="evidence" value="ECO:0007669"/>
    <property type="project" value="UniProtKB-KW"/>
</dbReference>
<evidence type="ECO:0000256" key="5">
    <source>
        <dbReference type="SAM" id="MobiDB-lite"/>
    </source>
</evidence>
<evidence type="ECO:0000256" key="3">
    <source>
        <dbReference type="ARBA" id="ARBA00022833"/>
    </source>
</evidence>
<keyword evidence="1" id="KW-0479">Metal-binding</keyword>
<feature type="compositionally biased region" description="Acidic residues" evidence="5">
    <location>
        <begin position="149"/>
        <end position="162"/>
    </location>
</feature>
<accession>A0A0G4IDL1</accession>
<evidence type="ECO:0000256" key="2">
    <source>
        <dbReference type="ARBA" id="ARBA00022771"/>
    </source>
</evidence>
<dbReference type="AlphaFoldDB" id="A0A0G4IDL1"/>
<gene>
    <name evidence="8" type="ORF">Cvel_13466</name>
</gene>
<evidence type="ECO:0000313" key="8">
    <source>
        <dbReference type="EMBL" id="CEM55348.1"/>
    </source>
</evidence>
<dbReference type="SUPFAM" id="SSF159941">
    <property type="entry name" value="MM3350-like"/>
    <property type="match status" value="1"/>
</dbReference>
<keyword evidence="2 4" id="KW-0863">Zinc-finger</keyword>
<dbReference type="Gene3D" id="6.10.140.2220">
    <property type="match status" value="1"/>
</dbReference>
<evidence type="ECO:0000256" key="4">
    <source>
        <dbReference type="PROSITE-ProRule" id="PRU00134"/>
    </source>
</evidence>
<feature type="compositionally biased region" description="Low complexity" evidence="5">
    <location>
        <begin position="469"/>
        <end position="489"/>
    </location>
</feature>
<dbReference type="Pfam" id="PF01753">
    <property type="entry name" value="zf-MYND"/>
    <property type="match status" value="1"/>
</dbReference>
<dbReference type="VEuPathDB" id="CryptoDB:Cvel_13466"/>
<feature type="compositionally biased region" description="Low complexity" evidence="5">
    <location>
        <begin position="524"/>
        <end position="544"/>
    </location>
</feature>
<feature type="signal peptide" evidence="6">
    <location>
        <begin position="1"/>
        <end position="28"/>
    </location>
</feature>